<evidence type="ECO:0000256" key="1">
    <source>
        <dbReference type="ARBA" id="ARBA00003330"/>
    </source>
</evidence>
<dbReference type="PROSITE" id="PS51352">
    <property type="entry name" value="THIOREDOXIN_2"/>
    <property type="match status" value="1"/>
</dbReference>
<keyword evidence="5 14" id="KW-0560">Oxidoreductase</keyword>
<evidence type="ECO:0000256" key="12">
    <source>
        <dbReference type="SAM" id="SignalP"/>
    </source>
</evidence>
<evidence type="ECO:0000256" key="4">
    <source>
        <dbReference type="ARBA" id="ARBA00022862"/>
    </source>
</evidence>
<evidence type="ECO:0000256" key="7">
    <source>
        <dbReference type="ARBA" id="ARBA00023284"/>
    </source>
</evidence>
<evidence type="ECO:0000259" key="13">
    <source>
        <dbReference type="PROSITE" id="PS51352"/>
    </source>
</evidence>
<dbReference type="PANTHER" id="PTHR42801:SF4">
    <property type="entry name" value="AHPC_TSA FAMILY PROTEIN"/>
    <property type="match status" value="1"/>
</dbReference>
<dbReference type="Gene3D" id="3.40.30.10">
    <property type="entry name" value="Glutaredoxin"/>
    <property type="match status" value="1"/>
</dbReference>
<evidence type="ECO:0000313" key="14">
    <source>
        <dbReference type="EMBL" id="MFD1709746.1"/>
    </source>
</evidence>
<evidence type="ECO:0000256" key="6">
    <source>
        <dbReference type="ARBA" id="ARBA00023157"/>
    </source>
</evidence>
<evidence type="ECO:0000313" key="15">
    <source>
        <dbReference type="Proteomes" id="UP001597304"/>
    </source>
</evidence>
<name>A0ABW4KRB1_9BURK</name>
<evidence type="ECO:0000256" key="9">
    <source>
        <dbReference type="ARBA" id="ARBA00038489"/>
    </source>
</evidence>
<comment type="caution">
    <text evidence="14">The sequence shown here is derived from an EMBL/GenBank/DDBJ whole genome shotgun (WGS) entry which is preliminary data.</text>
</comment>
<evidence type="ECO:0000256" key="3">
    <source>
        <dbReference type="ARBA" id="ARBA00022559"/>
    </source>
</evidence>
<keyword evidence="15" id="KW-1185">Reference proteome</keyword>
<organism evidence="14 15">
    <name type="scientific">Ottowia flava</name>
    <dbReference type="NCBI Taxonomy" id="2675430"/>
    <lineage>
        <taxon>Bacteria</taxon>
        <taxon>Pseudomonadati</taxon>
        <taxon>Pseudomonadota</taxon>
        <taxon>Betaproteobacteria</taxon>
        <taxon>Burkholderiales</taxon>
        <taxon>Comamonadaceae</taxon>
        <taxon>Ottowia</taxon>
    </lineage>
</organism>
<dbReference type="InterPro" id="IPR013766">
    <property type="entry name" value="Thioredoxin_domain"/>
</dbReference>
<dbReference type="Pfam" id="PF00578">
    <property type="entry name" value="AhpC-TSA"/>
    <property type="match status" value="1"/>
</dbReference>
<dbReference type="CDD" id="cd03017">
    <property type="entry name" value="PRX_BCP"/>
    <property type="match status" value="1"/>
</dbReference>
<dbReference type="GO" id="GO:0140824">
    <property type="term" value="F:thioredoxin-dependent peroxiredoxin activity"/>
    <property type="evidence" value="ECO:0007669"/>
    <property type="project" value="UniProtKB-EC"/>
</dbReference>
<dbReference type="PANTHER" id="PTHR42801">
    <property type="entry name" value="THIOREDOXIN-DEPENDENT PEROXIDE REDUCTASE"/>
    <property type="match status" value="1"/>
</dbReference>
<gene>
    <name evidence="14" type="ORF">ACFSF0_03955</name>
</gene>
<dbReference type="InterPro" id="IPR000866">
    <property type="entry name" value="AhpC/TSA"/>
</dbReference>
<protein>
    <recommendedName>
        <fullName evidence="2">thioredoxin-dependent peroxiredoxin</fullName>
        <ecNumber evidence="2">1.11.1.24</ecNumber>
    </recommendedName>
    <alternativeName>
        <fullName evidence="8">Thioredoxin peroxidase</fullName>
    </alternativeName>
    <alternativeName>
        <fullName evidence="10">Thioredoxin-dependent peroxiredoxin Bcp</fullName>
    </alternativeName>
</protein>
<dbReference type="RefSeq" id="WP_147913823.1">
    <property type="nucleotide sequence ID" value="NZ_JBHUEJ010000009.1"/>
</dbReference>
<evidence type="ECO:0000256" key="11">
    <source>
        <dbReference type="ARBA" id="ARBA00049091"/>
    </source>
</evidence>
<keyword evidence="3 14" id="KW-0575">Peroxidase</keyword>
<reference evidence="15" key="1">
    <citation type="journal article" date="2019" name="Int. J. Syst. Evol. Microbiol.">
        <title>The Global Catalogue of Microorganisms (GCM) 10K type strain sequencing project: providing services to taxonomists for standard genome sequencing and annotation.</title>
        <authorList>
            <consortium name="The Broad Institute Genomics Platform"/>
            <consortium name="The Broad Institute Genome Sequencing Center for Infectious Disease"/>
            <person name="Wu L."/>
            <person name="Ma J."/>
        </authorList>
    </citation>
    <scope>NUCLEOTIDE SEQUENCE [LARGE SCALE GENOMIC DNA]</scope>
    <source>
        <strain evidence="15">LMG 29247</strain>
    </source>
</reference>
<dbReference type="EMBL" id="JBHUEJ010000009">
    <property type="protein sequence ID" value="MFD1709746.1"/>
    <property type="molecule type" value="Genomic_DNA"/>
</dbReference>
<comment type="catalytic activity">
    <reaction evidence="11">
        <text>a hydroperoxide + [thioredoxin]-dithiol = an alcohol + [thioredoxin]-disulfide + H2O</text>
        <dbReference type="Rhea" id="RHEA:62620"/>
        <dbReference type="Rhea" id="RHEA-COMP:10698"/>
        <dbReference type="Rhea" id="RHEA-COMP:10700"/>
        <dbReference type="ChEBI" id="CHEBI:15377"/>
        <dbReference type="ChEBI" id="CHEBI:29950"/>
        <dbReference type="ChEBI" id="CHEBI:30879"/>
        <dbReference type="ChEBI" id="CHEBI:35924"/>
        <dbReference type="ChEBI" id="CHEBI:50058"/>
        <dbReference type="EC" id="1.11.1.24"/>
    </reaction>
</comment>
<keyword evidence="4" id="KW-0049">Antioxidant</keyword>
<dbReference type="EC" id="1.11.1.24" evidence="2"/>
<proteinExistence type="inferred from homology"/>
<evidence type="ECO:0000256" key="10">
    <source>
        <dbReference type="ARBA" id="ARBA00042639"/>
    </source>
</evidence>
<accession>A0ABW4KRB1</accession>
<evidence type="ECO:0000256" key="5">
    <source>
        <dbReference type="ARBA" id="ARBA00023002"/>
    </source>
</evidence>
<feature type="chain" id="PRO_5045379478" description="thioredoxin-dependent peroxiredoxin" evidence="12">
    <location>
        <begin position="27"/>
        <end position="183"/>
    </location>
</feature>
<dbReference type="InterPro" id="IPR036249">
    <property type="entry name" value="Thioredoxin-like_sf"/>
</dbReference>
<evidence type="ECO:0000256" key="8">
    <source>
        <dbReference type="ARBA" id="ARBA00032824"/>
    </source>
</evidence>
<comment type="function">
    <text evidence="1">Thiol-specific peroxidase that catalyzes the reduction of hydrogen peroxide and organic hydroperoxides to water and alcohols, respectively. Plays a role in cell protection against oxidative stress by detoxifying peroxides and as sensor of hydrogen peroxide-mediated signaling events.</text>
</comment>
<comment type="similarity">
    <text evidence="9">Belongs to the peroxiredoxin family. BCP/PrxQ subfamily.</text>
</comment>
<feature type="signal peptide" evidence="12">
    <location>
        <begin position="1"/>
        <end position="26"/>
    </location>
</feature>
<dbReference type="InterPro" id="IPR050924">
    <property type="entry name" value="Peroxiredoxin_BCP/PrxQ"/>
</dbReference>
<dbReference type="Proteomes" id="UP001597304">
    <property type="component" value="Unassembled WGS sequence"/>
</dbReference>
<evidence type="ECO:0000256" key="2">
    <source>
        <dbReference type="ARBA" id="ARBA00013017"/>
    </source>
</evidence>
<keyword evidence="7" id="KW-0676">Redox-active center</keyword>
<keyword evidence="12" id="KW-0732">Signal</keyword>
<keyword evidence="6" id="KW-1015">Disulfide bond</keyword>
<sequence length="183" mass="19449">MTRPFFFTRHACVALAAASTAMSTLAALKPGDAAPPFKTDAAVAGKSFAFDMAAALKKGPVVLYFFPKAFTKGCTVEANAFAEATPRFAALGATVVGMSHDTIETLKKFSVEECRDKFAVASDPDARTIRAYDAASLLPGMASRISYVVGQDGKVVFAHQGSDPLRHVEETLKAVERLSAARR</sequence>
<feature type="domain" description="Thioredoxin" evidence="13">
    <location>
        <begin position="28"/>
        <end position="180"/>
    </location>
</feature>
<dbReference type="SUPFAM" id="SSF52833">
    <property type="entry name" value="Thioredoxin-like"/>
    <property type="match status" value="1"/>
</dbReference>